<evidence type="ECO:0000259" key="2">
    <source>
        <dbReference type="Pfam" id="PF00535"/>
    </source>
</evidence>
<dbReference type="InterPro" id="IPR050834">
    <property type="entry name" value="Glycosyltransf_2"/>
</dbReference>
<dbReference type="RefSeq" id="WP_411931138.1">
    <property type="nucleotide sequence ID" value="NZ_JBKOFG010000003.1"/>
</dbReference>
<dbReference type="SUPFAM" id="SSF53335">
    <property type="entry name" value="S-adenosyl-L-methionine-dependent methyltransferases"/>
    <property type="match status" value="1"/>
</dbReference>
<organism evidence="4 5">
    <name type="scientific">Kutzneria viridogrisea</name>
    <dbReference type="NCBI Taxonomy" id="47990"/>
    <lineage>
        <taxon>Bacteria</taxon>
        <taxon>Bacillati</taxon>
        <taxon>Actinomycetota</taxon>
        <taxon>Actinomycetes</taxon>
        <taxon>Pseudonocardiales</taxon>
        <taxon>Pseudonocardiaceae</taxon>
        <taxon>Kutzneria</taxon>
    </lineage>
</organism>
<evidence type="ECO:0000256" key="1">
    <source>
        <dbReference type="SAM" id="Coils"/>
    </source>
</evidence>
<dbReference type="GO" id="GO:0032259">
    <property type="term" value="P:methylation"/>
    <property type="evidence" value="ECO:0007669"/>
    <property type="project" value="UniProtKB-KW"/>
</dbReference>
<dbReference type="PANTHER" id="PTHR43685">
    <property type="entry name" value="GLYCOSYLTRANSFERASE"/>
    <property type="match status" value="1"/>
</dbReference>
<evidence type="ECO:0000259" key="3">
    <source>
        <dbReference type="Pfam" id="PF08242"/>
    </source>
</evidence>
<proteinExistence type="predicted"/>
<feature type="domain" description="Methyltransferase type 12" evidence="3">
    <location>
        <begin position="78"/>
        <end position="172"/>
    </location>
</feature>
<gene>
    <name evidence="4" type="ORF">BC739_006385</name>
</gene>
<dbReference type="SUPFAM" id="SSF53448">
    <property type="entry name" value="Nucleotide-diphospho-sugar transferases"/>
    <property type="match status" value="1"/>
</dbReference>
<sequence>MSELASEPLSTGPVPSGINYADGAESAVLRALRAATDVSAGSTELARQIRSWELSYHLSPQRLGLLAPLRLRPGARALDLGCGTGVLSRALGEAGLDVLGVEGAEDRAAAARERCRDLPGVRIVQGAVERELAGAEPVDLALLCGVLEYSPQFGDGPEALLRLVSGALTESGAVVLAIENQLGLGYLLGRDEDHHGKAWIGLADYPGDRAVPTTWTRSRLAELLAGAGLTAQRWLLPYPDYKHPRVVLDAEVFDRADAVDLVDKLVRDPLQGAFGGGLAAGPGRVLNRLVTGEGFGAEVAPSFLVVAGRSPETVAAVTEPGLAWLVSGNRRPNWRRTRRLDPDLVLRATHSPAAEPMRWLRQQAPTEEPWVPGRPVDQLLLDALHRGDLAELKRLLVAWKDICLAQASPLTAEDERHPYLPGREGVPVLPADLLDAHPGNVIVRADGEAIRVDREWRAGTGVDAELALLRALLEFSRELAASGAPHPWPADTTMRGLLRELCEPIGLTAALDRRGAELLRAEAALQELVTGVDPEQAVRSMSAELDRVPGIPLWTVQGGLDTIRHTFRRHDELLGELAEARTELDRLRAELARGREQAAEELAGAEQDKAELRHTLGMARASLDRMDDRIGMVFAELAEVNREAERERQAAREAQERNAQTAGQLHALTERLVRTRARLDLLENSSLVRAGHRYLWPAARAARGVRDLALGRNGEEPDGVLRRLGRLAPSVVPLAAARVRGQARPSREHGLHHAIELPREPVHLGRGQVLDVHGWAVHTDLPISSLSIVVDGTEHRASYGYKRVDVVHALEAQLGIAVAQGSGMRARIPLTAVEADRVVQVLLRVRLTDGTVLERELPALHLHAGTGAEPSRIRWHGTGPRVAVCLPAHQPSAELLSAQVDALRAQTHTNWVCLISDDASAPRARAAVRELIAGDERFVLVEHERHVGMFGNTERALGLVPADAQFVALSDQDVVWDKDKLESLLAGFTEDRVQLVYSDARLLDERQHVLTDSLWGERPNQWQDLESLLLFNTVTSAAAMVRADLVRERVLPFPLTPPSMSHDHWLAVAALAAGRLSFVDRPLQTYRQRGGEVPHWQPPWSPGTLTVLLAGIGRDRLLGAEDLRLLDGAAVDQLPGLAQFAGTLLLRNRDRLGEHTRADLLRLTLADHARGAALSLLARVLRGKPDTAGVERYLLATVLRRQAKNRRLQPNPVRRPPTLD</sequence>
<keyword evidence="4" id="KW-0808">Transferase</keyword>
<dbReference type="InterPro" id="IPR001173">
    <property type="entry name" value="Glyco_trans_2-like"/>
</dbReference>
<reference evidence="4 5" key="1">
    <citation type="submission" date="2020-08" db="EMBL/GenBank/DDBJ databases">
        <title>Genomic Encyclopedia of Archaeal and Bacterial Type Strains, Phase II (KMG-II): from individual species to whole genera.</title>
        <authorList>
            <person name="Goeker M."/>
        </authorList>
    </citation>
    <scope>NUCLEOTIDE SEQUENCE [LARGE SCALE GENOMIC DNA]</scope>
    <source>
        <strain evidence="4 5">DSM 43850</strain>
    </source>
</reference>
<protein>
    <submittedName>
        <fullName evidence="4">SAM-dependent methyltransferase</fullName>
    </submittedName>
</protein>
<evidence type="ECO:0000313" key="5">
    <source>
        <dbReference type="Proteomes" id="UP000517916"/>
    </source>
</evidence>
<keyword evidence="5" id="KW-1185">Reference proteome</keyword>
<accession>A0ABR6BRA8</accession>
<dbReference type="InterPro" id="IPR029044">
    <property type="entry name" value="Nucleotide-diphossugar_trans"/>
</dbReference>
<dbReference type="PANTHER" id="PTHR43685:SF2">
    <property type="entry name" value="GLYCOSYLTRANSFERASE 2-LIKE DOMAIN-CONTAINING PROTEIN"/>
    <property type="match status" value="1"/>
</dbReference>
<dbReference type="InterPro" id="IPR029063">
    <property type="entry name" value="SAM-dependent_MTases_sf"/>
</dbReference>
<comment type="caution">
    <text evidence="4">The sequence shown here is derived from an EMBL/GenBank/DDBJ whole genome shotgun (WGS) entry which is preliminary data.</text>
</comment>
<dbReference type="InterPro" id="IPR013217">
    <property type="entry name" value="Methyltransf_12"/>
</dbReference>
<dbReference type="CDD" id="cd02440">
    <property type="entry name" value="AdoMet_MTases"/>
    <property type="match status" value="1"/>
</dbReference>
<dbReference type="EMBL" id="JACJID010000005">
    <property type="protein sequence ID" value="MBA8929167.1"/>
    <property type="molecule type" value="Genomic_DNA"/>
</dbReference>
<feature type="coiled-coil region" evidence="1">
    <location>
        <begin position="570"/>
        <end position="685"/>
    </location>
</feature>
<dbReference type="Gene3D" id="3.40.50.150">
    <property type="entry name" value="Vaccinia Virus protein VP39"/>
    <property type="match status" value="1"/>
</dbReference>
<keyword evidence="4" id="KW-0489">Methyltransferase</keyword>
<dbReference type="Gene3D" id="3.90.550.10">
    <property type="entry name" value="Spore Coat Polysaccharide Biosynthesis Protein SpsA, Chain A"/>
    <property type="match status" value="1"/>
</dbReference>
<keyword evidence="1" id="KW-0175">Coiled coil</keyword>
<dbReference type="Proteomes" id="UP000517916">
    <property type="component" value="Unassembled WGS sequence"/>
</dbReference>
<feature type="domain" description="Glycosyltransferase 2-like" evidence="2">
    <location>
        <begin position="884"/>
        <end position="998"/>
    </location>
</feature>
<dbReference type="GO" id="GO:0008168">
    <property type="term" value="F:methyltransferase activity"/>
    <property type="evidence" value="ECO:0007669"/>
    <property type="project" value="UniProtKB-KW"/>
</dbReference>
<dbReference type="Pfam" id="PF00535">
    <property type="entry name" value="Glycos_transf_2"/>
    <property type="match status" value="1"/>
</dbReference>
<name>A0ABR6BRA8_9PSEU</name>
<evidence type="ECO:0000313" key="4">
    <source>
        <dbReference type="EMBL" id="MBA8929167.1"/>
    </source>
</evidence>
<dbReference type="Pfam" id="PF08242">
    <property type="entry name" value="Methyltransf_12"/>
    <property type="match status" value="1"/>
</dbReference>